<evidence type="ECO:0000256" key="10">
    <source>
        <dbReference type="ARBA" id="ARBA00023204"/>
    </source>
</evidence>
<dbReference type="PATRIC" id="fig|61435.13.peg.1119"/>
<feature type="domain" description="Helicase ATP-binding" evidence="17">
    <location>
        <begin position="390"/>
        <end position="570"/>
    </location>
</feature>
<dbReference type="GO" id="GO:0003677">
    <property type="term" value="F:DNA binding"/>
    <property type="evidence" value="ECO:0007669"/>
    <property type="project" value="UniProtKB-KW"/>
</dbReference>
<dbReference type="GO" id="GO:0016887">
    <property type="term" value="F:ATP hydrolysis activity"/>
    <property type="evidence" value="ECO:0007669"/>
    <property type="project" value="RHEA"/>
</dbReference>
<dbReference type="InterPro" id="IPR033454">
    <property type="entry name" value="RecG_wedge"/>
</dbReference>
<evidence type="ECO:0000256" key="11">
    <source>
        <dbReference type="ARBA" id="ARBA00023235"/>
    </source>
</evidence>
<dbReference type="Gene3D" id="2.40.50.140">
    <property type="entry name" value="Nucleic acid-binding proteins"/>
    <property type="match status" value="1"/>
</dbReference>
<keyword evidence="5 15" id="KW-0378">Hydrolase</keyword>
<sequence>MGVDTGAFKKILQLEAQKGFADTAVMGGLDHFLSHWAKEAVTGINNPDDLLDFHHLKLSDPNYAKMTEDKRREWVDAILAFLPKLENQPIGRPAPQKAPKAKSPSKTPAKPKADTRLPALDGDVSLVKGISAATAPKFHKLGVNTVRDLLYYFPNRHLDYSRLKKISQLEAGPEQTIIANVWQSKVNFMGGRRSTEAVLGDDTGNMRAVWFNNPYMVRNLKPNARVVLSGRVSIFQGRPVFESPEWEELPDEADLIHTGRLVPVYPLTAGLHQRSLRRLMKNFIDISSPNISDFMPAETLKRTRLLPLSEAIRQAHFPDDEELKNAARNRLAFDELFILQLGVLAKKKRWHEQAGRALNVNIPDIDRFVSKLPFKLTDAQTKCLADIKADISKGVPMSRLLQGEVGSGKTIVAVISLFTAAANGLQGAFMAPTEILAEQHFKSVTRLFASIARVSTLLDGIYTFEGLLDRPLKVALLISDMKGSQKDILKEKIKKGEVDIAIGTHALIQKEIRFKSLGLAVIDEQHRFGVEQRSALRSKGLNPHILIMTATPIPRTLALTLYGDLDLSVIDELPPGRQSIKTRWLKPEQRNSAYTFIRKQIQEGRQAFIICPLVEESEVIQAKAATAEYETLSREVFPESRVALLHGRMNASEKETIMRHFSEGEMDILVSTPVIEVGIDIPNAAVMLVESADRFGLSQLHQFRGRVGRGTEQSYCMFLAENPSLLGQERLSIIESTQDGFKLAEEDLRLRGPGEFFGTRQSGLPKLRMASISDVGLLEQARKEATRLFELDPELSLPENAPLEAEVRRVWPKKSEWS</sequence>
<dbReference type="GO" id="GO:0043138">
    <property type="term" value="F:3'-5' DNA helicase activity"/>
    <property type="evidence" value="ECO:0007669"/>
    <property type="project" value="UniProtKB-EC"/>
</dbReference>
<evidence type="ECO:0000313" key="20">
    <source>
        <dbReference type="Proteomes" id="UP000076394"/>
    </source>
</evidence>
<dbReference type="InterPro" id="IPR011545">
    <property type="entry name" value="DEAD/DEAH_box_helicase_dom"/>
</dbReference>
<evidence type="ECO:0000256" key="2">
    <source>
        <dbReference type="ARBA" id="ARBA00017846"/>
    </source>
</evidence>
<evidence type="ECO:0000256" key="7">
    <source>
        <dbReference type="ARBA" id="ARBA00022840"/>
    </source>
</evidence>
<dbReference type="PANTHER" id="PTHR47964:SF1">
    <property type="entry name" value="ATP-DEPENDENT DNA HELICASE HOMOLOG RECG, CHLOROPLASTIC"/>
    <property type="match status" value="1"/>
</dbReference>
<dbReference type="Proteomes" id="UP000076394">
    <property type="component" value="Chromosome"/>
</dbReference>
<dbReference type="InterPro" id="IPR027417">
    <property type="entry name" value="P-loop_NTPase"/>
</dbReference>
<dbReference type="CDD" id="cd17992">
    <property type="entry name" value="DEXHc_RecG"/>
    <property type="match status" value="1"/>
</dbReference>
<evidence type="ECO:0000259" key="18">
    <source>
        <dbReference type="PROSITE" id="PS51194"/>
    </source>
</evidence>
<evidence type="ECO:0000259" key="17">
    <source>
        <dbReference type="PROSITE" id="PS51192"/>
    </source>
</evidence>
<reference evidence="19 20" key="1">
    <citation type="submission" date="2015-03" db="EMBL/GenBank/DDBJ databases">
        <title>Genomic characterization of Dehalococcoides mccartyi strain 11a5, an unusal plasmid-containing chloroethene dechlorinator.</title>
        <authorList>
            <person name="Zhao S."/>
            <person name="Ding C."/>
            <person name="He J."/>
        </authorList>
    </citation>
    <scope>NUCLEOTIDE SEQUENCE [LARGE SCALE GENOMIC DNA]</scope>
    <source>
        <strain evidence="19 20">11a5</strain>
    </source>
</reference>
<dbReference type="Pfam" id="PF00270">
    <property type="entry name" value="DEAD"/>
    <property type="match status" value="1"/>
</dbReference>
<keyword evidence="3 15" id="KW-0547">Nucleotide-binding</keyword>
<comment type="similarity">
    <text evidence="1 15">Belongs to the helicase family. RecG subfamily.</text>
</comment>
<dbReference type="InterPro" id="IPR004609">
    <property type="entry name" value="ATP-dep_DNA_helicase_RecG"/>
</dbReference>
<evidence type="ECO:0000256" key="5">
    <source>
        <dbReference type="ARBA" id="ARBA00022801"/>
    </source>
</evidence>
<organism evidence="19 20">
    <name type="scientific">Dehalococcoides mccartyi</name>
    <dbReference type="NCBI Taxonomy" id="61435"/>
    <lineage>
        <taxon>Bacteria</taxon>
        <taxon>Bacillati</taxon>
        <taxon>Chloroflexota</taxon>
        <taxon>Dehalococcoidia</taxon>
        <taxon>Dehalococcoidales</taxon>
        <taxon>Dehalococcoidaceae</taxon>
        <taxon>Dehalococcoides</taxon>
    </lineage>
</organism>
<dbReference type="SMART" id="SM00490">
    <property type="entry name" value="HELICc"/>
    <property type="match status" value="1"/>
</dbReference>
<keyword evidence="8" id="KW-0238">DNA-binding</keyword>
<keyword evidence="10 15" id="KW-0234">DNA repair</keyword>
<evidence type="ECO:0000256" key="15">
    <source>
        <dbReference type="RuleBase" id="RU363016"/>
    </source>
</evidence>
<dbReference type="Pfam" id="PF17191">
    <property type="entry name" value="RecG_wedge"/>
    <property type="match status" value="1"/>
</dbReference>
<dbReference type="NCBIfam" id="NF008165">
    <property type="entry name" value="PRK10917.1-3"/>
    <property type="match status" value="1"/>
</dbReference>
<name>A0A142VBC9_9CHLR</name>
<evidence type="ECO:0000256" key="8">
    <source>
        <dbReference type="ARBA" id="ARBA00023125"/>
    </source>
</evidence>
<comment type="function">
    <text evidence="15">Plays a critical role in recombination and DNA repair. Helps process Holliday junction intermediates to mature products by catalyzing branch migration. Has replication fork regression activity, unwinds stalled or blocked replication forks to make a HJ that can be resolved. Has a DNA unwinding activity characteristic of a DNA helicase with 3'-5' polarity.</text>
</comment>
<keyword evidence="9 15" id="KW-0233">DNA recombination</keyword>
<dbReference type="Gene3D" id="3.40.50.300">
    <property type="entry name" value="P-loop containing nucleotide triphosphate hydrolases"/>
    <property type="match status" value="2"/>
</dbReference>
<gene>
    <name evidence="19" type="ORF">Dm11a5_1095</name>
</gene>
<dbReference type="OrthoDB" id="9804325at2"/>
<evidence type="ECO:0000256" key="14">
    <source>
        <dbReference type="ARBA" id="ARBA00048988"/>
    </source>
</evidence>
<keyword evidence="11" id="KW-0413">Isomerase</keyword>
<dbReference type="InterPro" id="IPR012340">
    <property type="entry name" value="NA-bd_OB-fold"/>
</dbReference>
<dbReference type="InterPro" id="IPR045562">
    <property type="entry name" value="RecG_dom3_C"/>
</dbReference>
<keyword evidence="6 15" id="KW-0347">Helicase</keyword>
<dbReference type="InterPro" id="IPR001650">
    <property type="entry name" value="Helicase_C-like"/>
</dbReference>
<evidence type="ECO:0000256" key="12">
    <source>
        <dbReference type="ARBA" id="ARBA00034617"/>
    </source>
</evidence>
<dbReference type="InterPro" id="IPR047112">
    <property type="entry name" value="RecG/Mfd"/>
</dbReference>
<evidence type="ECO:0000256" key="4">
    <source>
        <dbReference type="ARBA" id="ARBA00022763"/>
    </source>
</evidence>
<dbReference type="Pfam" id="PF00271">
    <property type="entry name" value="Helicase_C"/>
    <property type="match status" value="1"/>
</dbReference>
<evidence type="ECO:0000256" key="3">
    <source>
        <dbReference type="ARBA" id="ARBA00022741"/>
    </source>
</evidence>
<evidence type="ECO:0000256" key="13">
    <source>
        <dbReference type="ARBA" id="ARBA00034808"/>
    </source>
</evidence>
<accession>A0A142VBC9</accession>
<dbReference type="InterPro" id="IPR014001">
    <property type="entry name" value="Helicase_ATP-bd"/>
</dbReference>
<comment type="catalytic activity">
    <reaction evidence="14 15">
        <text>ATP + H2O = ADP + phosphate + H(+)</text>
        <dbReference type="Rhea" id="RHEA:13065"/>
        <dbReference type="ChEBI" id="CHEBI:15377"/>
        <dbReference type="ChEBI" id="CHEBI:15378"/>
        <dbReference type="ChEBI" id="CHEBI:30616"/>
        <dbReference type="ChEBI" id="CHEBI:43474"/>
        <dbReference type="ChEBI" id="CHEBI:456216"/>
        <dbReference type="EC" id="5.6.2.4"/>
    </reaction>
</comment>
<proteinExistence type="inferred from homology"/>
<dbReference type="EMBL" id="CP011127">
    <property type="protein sequence ID" value="AMU86921.1"/>
    <property type="molecule type" value="Genomic_DNA"/>
</dbReference>
<keyword evidence="7 15" id="KW-0067">ATP-binding</keyword>
<evidence type="ECO:0000313" key="19">
    <source>
        <dbReference type="EMBL" id="AMU86921.1"/>
    </source>
</evidence>
<evidence type="ECO:0000256" key="1">
    <source>
        <dbReference type="ARBA" id="ARBA00007504"/>
    </source>
</evidence>
<dbReference type="SMART" id="SM00487">
    <property type="entry name" value="DEXDc"/>
    <property type="match status" value="1"/>
</dbReference>
<evidence type="ECO:0000256" key="9">
    <source>
        <dbReference type="ARBA" id="ARBA00023172"/>
    </source>
</evidence>
<dbReference type="GO" id="GO:0006281">
    <property type="term" value="P:DNA repair"/>
    <property type="evidence" value="ECO:0007669"/>
    <property type="project" value="UniProtKB-UniRule"/>
</dbReference>
<evidence type="ECO:0000256" key="16">
    <source>
        <dbReference type="SAM" id="MobiDB-lite"/>
    </source>
</evidence>
<dbReference type="Pfam" id="PF19833">
    <property type="entry name" value="RecG_dom3_C"/>
    <property type="match status" value="1"/>
</dbReference>
<dbReference type="GO" id="GO:0005524">
    <property type="term" value="F:ATP binding"/>
    <property type="evidence" value="ECO:0007669"/>
    <property type="project" value="UniProtKB-KW"/>
</dbReference>
<dbReference type="EC" id="5.6.2.4" evidence="13 15"/>
<evidence type="ECO:0000256" key="6">
    <source>
        <dbReference type="ARBA" id="ARBA00022806"/>
    </source>
</evidence>
<feature type="domain" description="Helicase C-terminal" evidence="18">
    <location>
        <begin position="589"/>
        <end position="749"/>
    </location>
</feature>
<protein>
    <recommendedName>
        <fullName evidence="2 15">ATP-dependent DNA helicase RecG</fullName>
        <ecNumber evidence="13 15">5.6.2.4</ecNumber>
    </recommendedName>
</protein>
<dbReference type="CDD" id="cd04488">
    <property type="entry name" value="RecG_wedge_OBF"/>
    <property type="match status" value="1"/>
</dbReference>
<dbReference type="RefSeq" id="WP_034377000.1">
    <property type="nucleotide sequence ID" value="NZ_AP024514.1"/>
</dbReference>
<comment type="catalytic activity">
    <reaction evidence="12 15">
        <text>Couples ATP hydrolysis with the unwinding of duplex DNA by translocating in the 3'-5' direction.</text>
        <dbReference type="EC" id="5.6.2.4"/>
    </reaction>
</comment>
<keyword evidence="4 15" id="KW-0227">DNA damage</keyword>
<dbReference type="AlphaFoldDB" id="A0A142VBC9"/>
<dbReference type="NCBIfam" id="NF008168">
    <property type="entry name" value="PRK10917.2-2"/>
    <property type="match status" value="1"/>
</dbReference>
<dbReference type="SUPFAM" id="SSF50249">
    <property type="entry name" value="Nucleic acid-binding proteins"/>
    <property type="match status" value="1"/>
</dbReference>
<feature type="region of interest" description="Disordered" evidence="16">
    <location>
        <begin position="88"/>
        <end position="117"/>
    </location>
</feature>
<dbReference type="GO" id="GO:0006310">
    <property type="term" value="P:DNA recombination"/>
    <property type="evidence" value="ECO:0007669"/>
    <property type="project" value="UniProtKB-UniRule"/>
</dbReference>
<dbReference type="PROSITE" id="PS51194">
    <property type="entry name" value="HELICASE_CTER"/>
    <property type="match status" value="1"/>
</dbReference>
<dbReference type="NCBIfam" id="TIGR00643">
    <property type="entry name" value="recG"/>
    <property type="match status" value="1"/>
</dbReference>
<feature type="compositionally biased region" description="Low complexity" evidence="16">
    <location>
        <begin position="93"/>
        <end position="110"/>
    </location>
</feature>
<dbReference type="PANTHER" id="PTHR47964">
    <property type="entry name" value="ATP-DEPENDENT DNA HELICASE HOMOLOG RECG, CHLOROPLASTIC"/>
    <property type="match status" value="1"/>
</dbReference>
<dbReference type="PROSITE" id="PS51192">
    <property type="entry name" value="HELICASE_ATP_BIND_1"/>
    <property type="match status" value="1"/>
</dbReference>
<dbReference type="SUPFAM" id="SSF52540">
    <property type="entry name" value="P-loop containing nucleoside triphosphate hydrolases"/>
    <property type="match status" value="2"/>
</dbReference>